<evidence type="ECO:0000256" key="3">
    <source>
        <dbReference type="ARBA" id="ARBA00022884"/>
    </source>
</evidence>
<sequence length="610" mass="67702">MAENANQAEVEATDAKTVEAPVQSEAKANPEKFLANFNWHNYQEGIDEVDEKQLQEFEKLVAENFVDTLDDEVVEGTVVHISDRDAIIDINAKSEGVISLNEFRYNPNLAVGDKVEVLIDVREDATGQLVLSHRKARVIKAWDRVIKANETGEIVNGFVKCRTKGGMIVDVFGIEAFLPGSQIDVKPIRDYDQYVNKTMEFKVVKINHEFKNVVVSHKALIEADIEVQKKEIIGQLEKGQVLEGVVKNITSYGVFIDLGGVDGLIHITDLSWSRINHPNEIVELDQKLNVVILDFDENKSRIQLGLKQLSKHPWEALADTVAVGDKVKGKVVVIADYGAFIEVADGVEGLIHVSEMSWSTHLRSAQDFVSVGDEVEAVILTLDREERKMSLGIKQLTADPWTDITTKYPLGSKHTGIVRNFTNFGVFVELEEGIDGLIYISDLSWTKKIKHPSEFCSAGDKLEVVVLELDVEGRKLSLGHKQTTTNPWDAYETDFALETVHSGVISEIVDKGATVEFNEDIVAFIPARHLEKEDGSKLKKGDTADFKIIEFNKEFKRVVASHTAIFKAEEIANVKAAAKKVADQAAEAKPTLGDANEALQALKDKMDGKS</sequence>
<dbReference type="InterPro" id="IPR035104">
    <property type="entry name" value="Ribosomal_protein_S1-like"/>
</dbReference>
<dbReference type="GO" id="GO:0006412">
    <property type="term" value="P:translation"/>
    <property type="evidence" value="ECO:0007669"/>
    <property type="project" value="TreeGrafter"/>
</dbReference>
<dbReference type="FunFam" id="2.40.50.140:FF:000110">
    <property type="entry name" value="30S ribosomal protein S1"/>
    <property type="match status" value="1"/>
</dbReference>
<dbReference type="Proteomes" id="UP000032229">
    <property type="component" value="Chromosome"/>
</dbReference>
<evidence type="ECO:0000313" key="10">
    <source>
        <dbReference type="Proteomes" id="UP000032229"/>
    </source>
</evidence>
<dbReference type="PRINTS" id="PR00681">
    <property type="entry name" value="RIBOSOMALS1"/>
</dbReference>
<proteinExistence type="inferred from homology"/>
<evidence type="ECO:0000259" key="8">
    <source>
        <dbReference type="PROSITE" id="PS50126"/>
    </source>
</evidence>
<dbReference type="PANTHER" id="PTHR10724:SF7">
    <property type="entry name" value="SMALL RIBOSOMAL SUBUNIT PROTEIN BS1C"/>
    <property type="match status" value="1"/>
</dbReference>
<dbReference type="EMBL" id="CP007202">
    <property type="protein sequence ID" value="AJR04117.1"/>
    <property type="molecule type" value="Genomic_DNA"/>
</dbReference>
<evidence type="ECO:0000256" key="7">
    <source>
        <dbReference type="ARBA" id="ARBA00035517"/>
    </source>
</evidence>
<dbReference type="NCBIfam" id="NF004953">
    <property type="entry name" value="PRK06299.1-3"/>
    <property type="match status" value="1"/>
</dbReference>
<dbReference type="STRING" id="1454006.AW14_11160"/>
<feature type="domain" description="S1 motif" evidence="8">
    <location>
        <begin position="324"/>
        <end position="394"/>
    </location>
</feature>
<feature type="domain" description="S1 motif" evidence="8">
    <location>
        <begin position="498"/>
        <end position="563"/>
    </location>
</feature>
<reference evidence="9 10" key="1">
    <citation type="submission" date="2014-02" db="EMBL/GenBank/DDBJ databases">
        <authorList>
            <person name="Young C.-C."/>
            <person name="Hameed A."/>
            <person name="Huang H.-C."/>
            <person name="Shahina M."/>
        </authorList>
    </citation>
    <scope>NUCLEOTIDE SEQUENCE [LARGE SCALE GENOMIC DNA]</scope>
    <source>
        <strain evidence="9 10">CC-SAMT-1</strain>
    </source>
</reference>
<protein>
    <recommendedName>
        <fullName evidence="6">Small ribosomal subunit protein bS1</fullName>
    </recommendedName>
    <alternativeName>
        <fullName evidence="7">30S ribosomal protein S1</fullName>
    </alternativeName>
</protein>
<gene>
    <name evidence="9" type="ORF">AW14_11160</name>
</gene>
<organism evidence="9 10">
    <name type="scientific">Siansivirga zeaxanthinifaciens CC-SAMT-1</name>
    <dbReference type="NCBI Taxonomy" id="1454006"/>
    <lineage>
        <taxon>Bacteria</taxon>
        <taxon>Pseudomonadati</taxon>
        <taxon>Bacteroidota</taxon>
        <taxon>Flavobacteriia</taxon>
        <taxon>Flavobacteriales</taxon>
        <taxon>Flavobacteriaceae</taxon>
        <taxon>Siansivirga</taxon>
    </lineage>
</organism>
<dbReference type="CDD" id="cd05687">
    <property type="entry name" value="S1_RPS1_repeat_ec1_hs1"/>
    <property type="match status" value="1"/>
</dbReference>
<dbReference type="SUPFAM" id="SSF50249">
    <property type="entry name" value="Nucleic acid-binding proteins"/>
    <property type="match status" value="6"/>
</dbReference>
<evidence type="ECO:0000256" key="6">
    <source>
        <dbReference type="ARBA" id="ARBA00035293"/>
    </source>
</evidence>
<dbReference type="InterPro" id="IPR050437">
    <property type="entry name" value="Ribos_protein_bS1-like"/>
</dbReference>
<dbReference type="OrthoDB" id="9804077at2"/>
<dbReference type="KEGG" id="sze:AW14_11160"/>
<dbReference type="HOGENOM" id="CLU_015805_2_0_10"/>
<feature type="domain" description="S1 motif" evidence="8">
    <location>
        <begin position="411"/>
        <end position="481"/>
    </location>
</feature>
<feature type="domain" description="S1 motif" evidence="8">
    <location>
        <begin position="239"/>
        <end position="307"/>
    </location>
</feature>
<dbReference type="SMART" id="SM00316">
    <property type="entry name" value="S1"/>
    <property type="match status" value="6"/>
</dbReference>
<evidence type="ECO:0000313" key="9">
    <source>
        <dbReference type="EMBL" id="AJR04117.1"/>
    </source>
</evidence>
<dbReference type="Gene3D" id="2.40.50.140">
    <property type="entry name" value="Nucleic acid-binding proteins"/>
    <property type="match status" value="6"/>
</dbReference>
<dbReference type="PROSITE" id="PS50126">
    <property type="entry name" value="S1"/>
    <property type="match status" value="6"/>
</dbReference>
<evidence type="ECO:0000256" key="1">
    <source>
        <dbReference type="ARBA" id="ARBA00006767"/>
    </source>
</evidence>
<dbReference type="FunFam" id="2.40.50.140:FF:000011">
    <property type="entry name" value="30S ribosomal protein S1"/>
    <property type="match status" value="1"/>
</dbReference>
<evidence type="ECO:0000256" key="4">
    <source>
        <dbReference type="ARBA" id="ARBA00022980"/>
    </source>
</evidence>
<dbReference type="PANTHER" id="PTHR10724">
    <property type="entry name" value="30S RIBOSOMAL PROTEIN S1"/>
    <property type="match status" value="1"/>
</dbReference>
<keyword evidence="2" id="KW-0677">Repeat</keyword>
<dbReference type="GO" id="GO:0022627">
    <property type="term" value="C:cytosolic small ribosomal subunit"/>
    <property type="evidence" value="ECO:0007669"/>
    <property type="project" value="TreeGrafter"/>
</dbReference>
<dbReference type="AlphaFoldDB" id="A0A0C5WCW2"/>
<dbReference type="GO" id="GO:0003729">
    <property type="term" value="F:mRNA binding"/>
    <property type="evidence" value="ECO:0007669"/>
    <property type="project" value="TreeGrafter"/>
</dbReference>
<dbReference type="CDD" id="cd05688">
    <property type="entry name" value="S1_RPS1_repeat_ec3"/>
    <property type="match status" value="1"/>
</dbReference>
<keyword evidence="4 9" id="KW-0689">Ribosomal protein</keyword>
<keyword evidence="10" id="KW-1185">Reference proteome</keyword>
<feature type="domain" description="S1 motif" evidence="8">
    <location>
        <begin position="152"/>
        <end position="218"/>
    </location>
</feature>
<dbReference type="RefSeq" id="WP_044639617.1">
    <property type="nucleotide sequence ID" value="NZ_CP007202.1"/>
</dbReference>
<dbReference type="InterPro" id="IPR003029">
    <property type="entry name" value="S1_domain"/>
</dbReference>
<keyword evidence="5" id="KW-0687">Ribonucleoprotein</keyword>
<feature type="domain" description="S1 motif" evidence="8">
    <location>
        <begin position="71"/>
        <end position="134"/>
    </location>
</feature>
<dbReference type="Pfam" id="PF00575">
    <property type="entry name" value="S1"/>
    <property type="match status" value="6"/>
</dbReference>
<dbReference type="InterPro" id="IPR012340">
    <property type="entry name" value="NA-bd_OB-fold"/>
</dbReference>
<name>A0A0C5WCW2_9FLAO</name>
<keyword evidence="3" id="KW-0694">RNA-binding</keyword>
<dbReference type="CDD" id="cd04465">
    <property type="entry name" value="S1_RPS1_repeat_ec2_hs2"/>
    <property type="match status" value="1"/>
</dbReference>
<evidence type="ECO:0000256" key="5">
    <source>
        <dbReference type="ARBA" id="ARBA00023274"/>
    </source>
</evidence>
<comment type="similarity">
    <text evidence="1">Belongs to the bacterial ribosomal protein bS1 family.</text>
</comment>
<dbReference type="PATRIC" id="fig|1454006.5.peg.2212"/>
<evidence type="ECO:0000256" key="2">
    <source>
        <dbReference type="ARBA" id="ARBA00022737"/>
    </source>
</evidence>
<accession>A0A0C5WCW2</accession>
<dbReference type="GO" id="GO:0003735">
    <property type="term" value="F:structural constituent of ribosome"/>
    <property type="evidence" value="ECO:0007669"/>
    <property type="project" value="TreeGrafter"/>
</dbReference>